<keyword evidence="1" id="KW-1133">Transmembrane helix</keyword>
<dbReference type="STRING" id="53378.BRW65_01160"/>
<feature type="transmembrane region" description="Helical" evidence="1">
    <location>
        <begin position="6"/>
        <end position="26"/>
    </location>
</feature>
<comment type="caution">
    <text evidence="3">The sequence shown here is derived from an EMBL/GenBank/DDBJ whole genome shotgun (WGS) entry which is preliminary data.</text>
</comment>
<dbReference type="Pfam" id="PF02470">
    <property type="entry name" value="MlaD"/>
    <property type="match status" value="1"/>
</dbReference>
<dbReference type="InterPro" id="IPR052336">
    <property type="entry name" value="MlaD_Phospholipid_Transporter"/>
</dbReference>
<evidence type="ECO:0000313" key="3">
    <source>
        <dbReference type="EMBL" id="OJZ76082.1"/>
    </source>
</evidence>
<protein>
    <submittedName>
        <fullName evidence="3">Mammalian cell entry protein</fullName>
    </submittedName>
</protein>
<reference evidence="3 4" key="1">
    <citation type="submission" date="2016-11" db="EMBL/GenBank/DDBJ databases">
        <title>Genome sequences of unsequenced Mycobacteria.</title>
        <authorList>
            <person name="Greninger A.L."/>
            <person name="Fang F."/>
            <person name="Jerome K.R."/>
        </authorList>
    </citation>
    <scope>NUCLEOTIDE SEQUENCE [LARGE SCALE GENOMIC DNA]</scope>
    <source>
        <strain evidence="3 4">M11</strain>
    </source>
</reference>
<gene>
    <name evidence="3" type="ORF">BRW65_01160</name>
</gene>
<name>A0A1Q4I277_9MYCO</name>
<accession>A0A1Q4I277</accession>
<organism evidence="3 4">
    <name type="scientific">Mycobacterium paraffinicum</name>
    <dbReference type="NCBI Taxonomy" id="53378"/>
    <lineage>
        <taxon>Bacteria</taxon>
        <taxon>Bacillati</taxon>
        <taxon>Actinomycetota</taxon>
        <taxon>Actinomycetes</taxon>
        <taxon>Mycobacteriales</taxon>
        <taxon>Mycobacteriaceae</taxon>
        <taxon>Mycobacterium</taxon>
    </lineage>
</organism>
<dbReference type="InterPro" id="IPR003399">
    <property type="entry name" value="Mce/MlaD"/>
</dbReference>
<keyword evidence="1" id="KW-0472">Membrane</keyword>
<dbReference type="PANTHER" id="PTHR33371">
    <property type="entry name" value="INTERMEMBRANE PHOSPHOLIPID TRANSPORT SYSTEM BINDING PROTEIN MLAD-RELATED"/>
    <property type="match status" value="1"/>
</dbReference>
<dbReference type="PANTHER" id="PTHR33371:SF4">
    <property type="entry name" value="INTERMEMBRANE PHOSPHOLIPID TRANSPORT SYSTEM BINDING PROTEIN MLAD"/>
    <property type="match status" value="1"/>
</dbReference>
<evidence type="ECO:0000259" key="2">
    <source>
        <dbReference type="Pfam" id="PF02470"/>
    </source>
</evidence>
<keyword evidence="1" id="KW-0812">Transmembrane</keyword>
<proteinExistence type="predicted"/>
<dbReference type="EMBL" id="MPNT01000001">
    <property type="protein sequence ID" value="OJZ76082.1"/>
    <property type="molecule type" value="Genomic_DNA"/>
</dbReference>
<dbReference type="AlphaFoldDB" id="A0A1Q4I277"/>
<evidence type="ECO:0000313" key="4">
    <source>
        <dbReference type="Proteomes" id="UP000186438"/>
    </source>
</evidence>
<sequence>MRKRDFLTFIAFAGMIILGVGYIWSLGVRIAPPSKRTNLSMQVADINGILLDSNVLLRGVPVGKVTGIKSSLNDATIDFYIDDRYQVPVDTEVRLESLSALGEPYIGLVPRVEHGPMLRDGQRIATERIAQAPSISELAVSITRVLNQADPQALKRVVGELDSGLPDPSLVLPNLSRTALLLRNVTADMNGRGRALLDNFQTLLRNANWVGPLLADISPGFRTVGLSAGILFSGLEIDRPLGGVAIYDEVNRLIDRIQKLLDDNGGDIKVLGEALLPHLQGIAGSLMNFDTGQMLSNVLESVPADGTITLHVDVP</sequence>
<evidence type="ECO:0000256" key="1">
    <source>
        <dbReference type="SAM" id="Phobius"/>
    </source>
</evidence>
<dbReference type="Proteomes" id="UP000186438">
    <property type="component" value="Unassembled WGS sequence"/>
</dbReference>
<keyword evidence="4" id="KW-1185">Reference proteome</keyword>
<feature type="domain" description="Mce/MlaD" evidence="2">
    <location>
        <begin position="39"/>
        <end position="110"/>
    </location>
</feature>